<evidence type="ECO:0000313" key="5">
    <source>
        <dbReference type="EMBL" id="MBL4938227.1"/>
    </source>
</evidence>
<dbReference type="RefSeq" id="WP_202750950.1">
    <property type="nucleotide sequence ID" value="NZ_JAESWC010000018.1"/>
</dbReference>
<evidence type="ECO:0000259" key="4">
    <source>
        <dbReference type="PROSITE" id="PS51186"/>
    </source>
</evidence>
<name>A0ABS1THG3_9CLOT</name>
<dbReference type="InterPro" id="IPR000182">
    <property type="entry name" value="GNAT_dom"/>
</dbReference>
<sequence length="344" mass="39678">MEWLNLREEIIRKNDYKKIEEVRNFLLKEGLRYDKSLEYTTALYDDNRIVGTASIEGKVLKCIAVDNEYKGMGITNKLITNLINEQYSRGRYHLFIFTKPENKHIFRDLGFYEIAEVSEKVILFENDLRGIKKFTEKLSKKKVDGKIVSSIVVNCNPFTLGHRYLIEKASKESDVVHVFVVTEDKSIFPADIRFKLVEEGKKDFGNVILHKGEEYIISSATFPSYFLKKQDEAVKLHTLLDIEIFIKYIVPALGINRRYVGEEPFCEVTKVYNSTMKELLPASGVEVVEVPRIFIGDSAVSASRVRNLIKEDNFTELKTLVPGTTYNFLMSEEAETIINKIKEL</sequence>
<dbReference type="PROSITE" id="PS51186">
    <property type="entry name" value="GNAT"/>
    <property type="match status" value="1"/>
</dbReference>
<organism evidence="5 6">
    <name type="scientific">Clostridium rhizosphaerae</name>
    <dbReference type="NCBI Taxonomy" id="2803861"/>
    <lineage>
        <taxon>Bacteria</taxon>
        <taxon>Bacillati</taxon>
        <taxon>Bacillota</taxon>
        <taxon>Clostridia</taxon>
        <taxon>Eubacteriales</taxon>
        <taxon>Clostridiaceae</taxon>
        <taxon>Clostridium</taxon>
    </lineage>
</organism>
<keyword evidence="6" id="KW-1185">Reference proteome</keyword>
<evidence type="ECO:0000313" key="6">
    <source>
        <dbReference type="Proteomes" id="UP000632377"/>
    </source>
</evidence>
<dbReference type="Gene3D" id="3.40.50.620">
    <property type="entry name" value="HUPs"/>
    <property type="match status" value="1"/>
</dbReference>
<protein>
    <recommendedName>
        <fullName evidence="3">[Citrate [pro-3S]-lyase] ligase</fullName>
        <ecNumber evidence="3">6.2.1.22</ecNumber>
    </recommendedName>
</protein>
<gene>
    <name evidence="5" type="primary">citC</name>
    <name evidence="5" type="ORF">JK636_21175</name>
</gene>
<dbReference type="SMART" id="SM00764">
    <property type="entry name" value="Citrate_ly_lig"/>
    <property type="match status" value="1"/>
</dbReference>
<dbReference type="PANTHER" id="PTHR40599:SF1">
    <property type="entry name" value="[CITRATE [PRO-3S]-LYASE] LIGASE"/>
    <property type="match status" value="1"/>
</dbReference>
<comment type="catalytic activity">
    <reaction evidence="3">
        <text>holo-[citrate lyase ACP] + acetate + ATP = acetyl-[citrate lyase ACP] + AMP + diphosphate</text>
        <dbReference type="Rhea" id="RHEA:23788"/>
        <dbReference type="Rhea" id="RHEA-COMP:10158"/>
        <dbReference type="Rhea" id="RHEA-COMP:13710"/>
        <dbReference type="ChEBI" id="CHEBI:30089"/>
        <dbReference type="ChEBI" id="CHEBI:30616"/>
        <dbReference type="ChEBI" id="CHEBI:33019"/>
        <dbReference type="ChEBI" id="CHEBI:82683"/>
        <dbReference type="ChEBI" id="CHEBI:137976"/>
        <dbReference type="ChEBI" id="CHEBI:456215"/>
        <dbReference type="EC" id="6.2.1.22"/>
    </reaction>
</comment>
<accession>A0ABS1THG3</accession>
<dbReference type="Pfam" id="PF13673">
    <property type="entry name" value="Acetyltransf_10"/>
    <property type="match status" value="1"/>
</dbReference>
<evidence type="ECO:0000256" key="3">
    <source>
        <dbReference type="PIRNR" id="PIRNR005751"/>
    </source>
</evidence>
<dbReference type="NCBIfam" id="TIGR00125">
    <property type="entry name" value="cyt_tran_rel"/>
    <property type="match status" value="1"/>
</dbReference>
<comment type="caution">
    <text evidence="5">The sequence shown here is derived from an EMBL/GenBank/DDBJ whole genome shotgun (WGS) entry which is preliminary data.</text>
</comment>
<dbReference type="EMBL" id="JAESWC010000018">
    <property type="protein sequence ID" value="MBL4938227.1"/>
    <property type="molecule type" value="Genomic_DNA"/>
</dbReference>
<dbReference type="InterPro" id="IPR005216">
    <property type="entry name" value="Citrate_lyase_ligase"/>
</dbReference>
<dbReference type="NCBIfam" id="TIGR00124">
    <property type="entry name" value="cit_ly_ligase"/>
    <property type="match status" value="1"/>
</dbReference>
<dbReference type="Proteomes" id="UP000632377">
    <property type="component" value="Unassembled WGS sequence"/>
</dbReference>
<dbReference type="PIRSF" id="PIRSF005751">
    <property type="entry name" value="Acet_citr_lig"/>
    <property type="match status" value="1"/>
</dbReference>
<dbReference type="SUPFAM" id="SSF55729">
    <property type="entry name" value="Acyl-CoA N-acyltransferases (Nat)"/>
    <property type="match status" value="1"/>
</dbReference>
<dbReference type="Gene3D" id="3.40.630.30">
    <property type="match status" value="1"/>
</dbReference>
<evidence type="ECO:0000256" key="2">
    <source>
        <dbReference type="ARBA" id="ARBA00022840"/>
    </source>
</evidence>
<evidence type="ECO:0000256" key="1">
    <source>
        <dbReference type="ARBA" id="ARBA00022741"/>
    </source>
</evidence>
<dbReference type="GO" id="GO:0008771">
    <property type="term" value="F:[citrate (pro-3S)-lyase] ligase activity"/>
    <property type="evidence" value="ECO:0007669"/>
    <property type="project" value="UniProtKB-EC"/>
</dbReference>
<dbReference type="EC" id="6.2.1.22" evidence="3"/>
<dbReference type="SUPFAM" id="SSF52374">
    <property type="entry name" value="Nucleotidylyl transferase"/>
    <property type="match status" value="1"/>
</dbReference>
<dbReference type="InterPro" id="IPR016181">
    <property type="entry name" value="Acyl_CoA_acyltransferase"/>
</dbReference>
<keyword evidence="2 3" id="KW-0067">ATP-binding</keyword>
<keyword evidence="1 3" id="KW-0547">Nucleotide-binding</keyword>
<dbReference type="PANTHER" id="PTHR40599">
    <property type="entry name" value="[CITRATE [PRO-3S]-LYASE] LIGASE"/>
    <property type="match status" value="1"/>
</dbReference>
<dbReference type="InterPro" id="IPR004821">
    <property type="entry name" value="Cyt_trans-like"/>
</dbReference>
<reference evidence="5 6" key="1">
    <citation type="submission" date="2021-01" db="EMBL/GenBank/DDBJ databases">
        <title>Genome public.</title>
        <authorList>
            <person name="Liu C."/>
            <person name="Sun Q."/>
        </authorList>
    </citation>
    <scope>NUCLEOTIDE SEQUENCE [LARGE SCALE GENOMIC DNA]</scope>
    <source>
        <strain evidence="5 6">YIM B02515</strain>
    </source>
</reference>
<keyword evidence="3 5" id="KW-0436">Ligase</keyword>
<dbReference type="InterPro" id="IPR013166">
    <property type="entry name" value="Citrate_lyase_ligase_C"/>
</dbReference>
<dbReference type="Pfam" id="PF08218">
    <property type="entry name" value="Citrate_ly_lig"/>
    <property type="match status" value="1"/>
</dbReference>
<dbReference type="InterPro" id="IPR014729">
    <property type="entry name" value="Rossmann-like_a/b/a_fold"/>
</dbReference>
<feature type="domain" description="N-acetyltransferase" evidence="4">
    <location>
        <begin position="1"/>
        <end position="129"/>
    </location>
</feature>
<comment type="function">
    <text evidence="3">Acetylation of prosthetic group (2-(5''-phosphoribosyl)-3'-dephosphocoenzyme-A) of the gamma subunit of citrate lyase.</text>
</comment>
<proteinExistence type="predicted"/>